<comment type="caution">
    <text evidence="2">The sequence shown here is derived from an EMBL/GenBank/DDBJ whole genome shotgun (WGS) entry which is preliminary data.</text>
</comment>
<evidence type="ECO:0000313" key="2">
    <source>
        <dbReference type="EMBL" id="KGF53606.1"/>
    </source>
</evidence>
<gene>
    <name evidence="2" type="ORF">HMPREF9460_03597</name>
</gene>
<sequence length="201" mass="22440">MAATRLRMPRPVECARRSTVWNGCLEKVKRSAAGPPSTLPQMSRLPRQRTPQRTSLPNSGHESRHGRQSGPLRPLRRKDSPHRRPPSLPSKRREPISKGNPPLPLNRPPKLGRWLCGNRAGSRPGIGHRSDTGQNPYPCPGAAAVLLRPRMLAGKLGGAATLHRAHPTHQERLRVGYLKDIPFQERACPYQREIHALRAAR</sequence>
<feature type="region of interest" description="Disordered" evidence="1">
    <location>
        <begin position="1"/>
        <end position="113"/>
    </location>
</feature>
<feature type="compositionally biased region" description="Basic residues" evidence="1">
    <location>
        <begin position="74"/>
        <end position="85"/>
    </location>
</feature>
<keyword evidence="3" id="KW-1185">Reference proteome</keyword>
<reference evidence="2 3" key="1">
    <citation type="submission" date="2011-08" db="EMBL/GenBank/DDBJ databases">
        <title>The Genome Sequence of Clostridium orbiscindens 1_3_50AFAA.</title>
        <authorList>
            <consortium name="The Broad Institute Genome Sequencing Platform"/>
            <person name="Earl A."/>
            <person name="Ward D."/>
            <person name="Feldgarden M."/>
            <person name="Gevers D."/>
            <person name="Daigneault M."/>
            <person name="Strauss J."/>
            <person name="Allen-Vercoe E."/>
            <person name="Young S.K."/>
            <person name="Zeng Q."/>
            <person name="Gargeya S."/>
            <person name="Fitzgerald M."/>
            <person name="Haas B."/>
            <person name="Abouelleil A."/>
            <person name="Alvarado L."/>
            <person name="Arachchi H.M."/>
            <person name="Berlin A."/>
            <person name="Brown A."/>
            <person name="Chapman S.B."/>
            <person name="Chen Z."/>
            <person name="Dunbar C."/>
            <person name="Freedman E."/>
            <person name="Gearin G."/>
            <person name="Gellesch M."/>
            <person name="Goldberg J."/>
            <person name="Griggs A."/>
            <person name="Gujja S."/>
            <person name="Heiman D."/>
            <person name="Howarth C."/>
            <person name="Larson L."/>
            <person name="Lui A."/>
            <person name="MacDonald P.J.P."/>
            <person name="Montmayeur A."/>
            <person name="Murphy C."/>
            <person name="Neiman D."/>
            <person name="Pearson M."/>
            <person name="Priest M."/>
            <person name="Roberts A."/>
            <person name="Saif S."/>
            <person name="Shea T."/>
            <person name="Shenoy N."/>
            <person name="Sisk P."/>
            <person name="Stolte C."/>
            <person name="Sykes S."/>
            <person name="Wortman J."/>
            <person name="Nusbaum C."/>
            <person name="Birren B."/>
        </authorList>
    </citation>
    <scope>NUCLEOTIDE SEQUENCE [LARGE SCALE GENOMIC DNA]</scope>
    <source>
        <strain evidence="2 3">1_3_50AFAA</strain>
    </source>
</reference>
<organism evidence="2 3">
    <name type="scientific">Flavonifractor plautii 1_3_50AFAA</name>
    <dbReference type="NCBI Taxonomy" id="742738"/>
    <lineage>
        <taxon>Bacteria</taxon>
        <taxon>Bacillati</taxon>
        <taxon>Bacillota</taxon>
        <taxon>Clostridia</taxon>
        <taxon>Eubacteriales</taxon>
        <taxon>Oscillospiraceae</taxon>
        <taxon>Flavonifractor</taxon>
    </lineage>
</organism>
<dbReference type="AlphaFoldDB" id="A0A096B3S0"/>
<feature type="compositionally biased region" description="Polar residues" evidence="1">
    <location>
        <begin position="49"/>
        <end position="60"/>
    </location>
</feature>
<dbReference type="HOGENOM" id="CLU_1358481_0_0_9"/>
<dbReference type="Proteomes" id="UP000029585">
    <property type="component" value="Unassembled WGS sequence"/>
</dbReference>
<dbReference type="EMBL" id="ADLO01000107">
    <property type="protein sequence ID" value="KGF53606.1"/>
    <property type="molecule type" value="Genomic_DNA"/>
</dbReference>
<proteinExistence type="predicted"/>
<evidence type="ECO:0000313" key="3">
    <source>
        <dbReference type="Proteomes" id="UP000029585"/>
    </source>
</evidence>
<protein>
    <submittedName>
        <fullName evidence="2">Uncharacterized protein</fullName>
    </submittedName>
</protein>
<evidence type="ECO:0000256" key="1">
    <source>
        <dbReference type="SAM" id="MobiDB-lite"/>
    </source>
</evidence>
<accession>A0A096B3S0</accession>
<name>A0A096B3S0_FLAPL</name>